<dbReference type="OrthoDB" id="3559580at2759"/>
<feature type="compositionally biased region" description="Polar residues" evidence="1">
    <location>
        <begin position="172"/>
        <end position="192"/>
    </location>
</feature>
<feature type="domain" description="DUF6590" evidence="2">
    <location>
        <begin position="233"/>
        <end position="383"/>
    </location>
</feature>
<dbReference type="Pfam" id="PF20233">
    <property type="entry name" value="DUF6590"/>
    <property type="match status" value="1"/>
</dbReference>
<feature type="region of interest" description="Disordered" evidence="1">
    <location>
        <begin position="1"/>
        <end position="94"/>
    </location>
</feature>
<comment type="caution">
    <text evidence="3">The sequence shown here is derived from an EMBL/GenBank/DDBJ whole genome shotgun (WGS) entry which is preliminary data.</text>
</comment>
<gene>
    <name evidence="3" type="ORF">LCER1_G004556</name>
</gene>
<feature type="region of interest" description="Disordered" evidence="1">
    <location>
        <begin position="513"/>
        <end position="550"/>
    </location>
</feature>
<feature type="compositionally biased region" description="Basic and acidic residues" evidence="1">
    <location>
        <begin position="24"/>
        <end position="50"/>
    </location>
</feature>
<accession>A0A7D8YN37</accession>
<evidence type="ECO:0000259" key="2">
    <source>
        <dbReference type="Pfam" id="PF20233"/>
    </source>
</evidence>
<reference evidence="3 4" key="1">
    <citation type="submission" date="2018-05" db="EMBL/GenBank/DDBJ databases">
        <title>Whole genome sequencing for identification of molecular markers to develop diagnostic detection tools for the regulated plant pathogen Lachnellula willkommii.</title>
        <authorList>
            <person name="Giroux E."/>
            <person name="Bilodeau G."/>
        </authorList>
    </citation>
    <scope>NUCLEOTIDE SEQUENCE [LARGE SCALE GENOMIC DNA]</scope>
    <source>
        <strain evidence="3 4">CBS 625.97</strain>
    </source>
</reference>
<feature type="compositionally biased region" description="Low complexity" evidence="1">
    <location>
        <begin position="600"/>
        <end position="612"/>
    </location>
</feature>
<organism evidence="3 4">
    <name type="scientific">Lachnellula cervina</name>
    <dbReference type="NCBI Taxonomy" id="1316786"/>
    <lineage>
        <taxon>Eukaryota</taxon>
        <taxon>Fungi</taxon>
        <taxon>Dikarya</taxon>
        <taxon>Ascomycota</taxon>
        <taxon>Pezizomycotina</taxon>
        <taxon>Leotiomycetes</taxon>
        <taxon>Helotiales</taxon>
        <taxon>Lachnaceae</taxon>
        <taxon>Lachnellula</taxon>
    </lineage>
</organism>
<evidence type="ECO:0000256" key="1">
    <source>
        <dbReference type="SAM" id="MobiDB-lite"/>
    </source>
</evidence>
<keyword evidence="4" id="KW-1185">Reference proteome</keyword>
<feature type="region of interest" description="Disordered" evidence="1">
    <location>
        <begin position="159"/>
        <end position="211"/>
    </location>
</feature>
<dbReference type="EMBL" id="QGMG01000236">
    <property type="protein sequence ID" value="TVY55473.1"/>
    <property type="molecule type" value="Genomic_DNA"/>
</dbReference>
<proteinExistence type="predicted"/>
<dbReference type="PANTHER" id="PTHR35391:SF5">
    <property type="entry name" value="DUF6590 DOMAIN-CONTAINING PROTEIN"/>
    <property type="match status" value="1"/>
</dbReference>
<dbReference type="PANTHER" id="PTHR35391">
    <property type="entry name" value="C2H2-TYPE DOMAIN-CONTAINING PROTEIN-RELATED"/>
    <property type="match status" value="1"/>
</dbReference>
<evidence type="ECO:0000313" key="4">
    <source>
        <dbReference type="Proteomes" id="UP000481288"/>
    </source>
</evidence>
<dbReference type="InterPro" id="IPR046497">
    <property type="entry name" value="DUF6590"/>
</dbReference>
<feature type="compositionally biased region" description="Polar residues" evidence="1">
    <location>
        <begin position="85"/>
        <end position="94"/>
    </location>
</feature>
<feature type="compositionally biased region" description="Acidic residues" evidence="1">
    <location>
        <begin position="582"/>
        <end position="592"/>
    </location>
</feature>
<dbReference type="AlphaFoldDB" id="A0A7D8YN37"/>
<evidence type="ECO:0000313" key="3">
    <source>
        <dbReference type="EMBL" id="TVY55473.1"/>
    </source>
</evidence>
<feature type="compositionally biased region" description="Polar residues" evidence="1">
    <location>
        <begin position="524"/>
        <end position="546"/>
    </location>
</feature>
<dbReference type="Proteomes" id="UP000481288">
    <property type="component" value="Unassembled WGS sequence"/>
</dbReference>
<sequence length="621" mass="67853">MKMMSRQTHKSDYRGSQNASGHIVDAESKGQPSWDRKERVPEATSRRGESSSRYGSGQSQAASTSAYKDPSYDKRGVYNEPQEPPYQTTESSSYTWKTVSNDYSSADDYNDPQTRDWTRSSTVGDPLISTMGALSIAPEDSRAPVSSFVPTRGDASYIPNSISTMIPEDSRSPSQWTSSSAMNEQSMHSNPYQGKGKRPAGNSQKPKGRFISGTLGHAEELDPSYKIRSFDYKNFFRLGRVFSTLWTDAFAATTNDSEQDASTSVTYIIHGERVHSKIRRFVVVRQAKDLRSCTCVSITTYKNQGVNKRGISLHEHGLIYSFGKAPRSPKGIDKEPLKVYLSKDGDQLISPSLVNYGRIYTLECNVKVKDVGELDSSSRRLLRQYFKEVIIGTDEFDGEPSQLPSQAANNTLAGVGGVGAMAPPMYESRRATDFASSGNNRSSSGAQYGYSGYIQNRNLASQAHDGNPTALAAQGLHNSAANYGADQSLDVRYDPATVPSTYMRNDHAVFDSSSATANPVPHVNYTTQNVSSIPRSYPPDSSSHVGSYNDDPIYRAHGSVAPVSSVAGGAGYPSDYATPDDRGEDDIVLDDNYDSRKGRASSSSSSRTVRPSGGRKHRHHS</sequence>
<feature type="region of interest" description="Disordered" evidence="1">
    <location>
        <begin position="563"/>
        <end position="621"/>
    </location>
</feature>
<name>A0A7D8YN37_9HELO</name>
<protein>
    <recommendedName>
        <fullName evidence="2">DUF6590 domain-containing protein</fullName>
    </recommendedName>
</protein>
<feature type="compositionally biased region" description="Low complexity" evidence="1">
    <location>
        <begin position="51"/>
        <end position="66"/>
    </location>
</feature>